<dbReference type="Gene3D" id="2.40.30.200">
    <property type="match status" value="1"/>
</dbReference>
<reference evidence="3 4" key="1">
    <citation type="journal article" date="2015" name="Genome Announc.">
        <title>Expanding the biotechnology potential of lactobacilli through comparative genomics of 213 strains and associated genera.</title>
        <authorList>
            <person name="Sun Z."/>
            <person name="Harris H.M."/>
            <person name="McCann A."/>
            <person name="Guo C."/>
            <person name="Argimon S."/>
            <person name="Zhang W."/>
            <person name="Yang X."/>
            <person name="Jeffery I.B."/>
            <person name="Cooney J.C."/>
            <person name="Kagawa T.F."/>
            <person name="Liu W."/>
            <person name="Song Y."/>
            <person name="Salvetti E."/>
            <person name="Wrobel A."/>
            <person name="Rasinkangas P."/>
            <person name="Parkhill J."/>
            <person name="Rea M.C."/>
            <person name="O'Sullivan O."/>
            <person name="Ritari J."/>
            <person name="Douillard F.P."/>
            <person name="Paul Ross R."/>
            <person name="Yang R."/>
            <person name="Briner A.E."/>
            <person name="Felis G.E."/>
            <person name="de Vos W.M."/>
            <person name="Barrangou R."/>
            <person name="Klaenhammer T.R."/>
            <person name="Caufield P.W."/>
            <person name="Cui Y."/>
            <person name="Zhang H."/>
            <person name="O'Toole P.W."/>
        </authorList>
    </citation>
    <scope>NUCLEOTIDE SEQUENCE [LARGE SCALE GENOMIC DNA]</scope>
    <source>
        <strain evidence="3 4">DSM 19682</strain>
    </source>
</reference>
<name>A0A0R1KM03_9LACO</name>
<gene>
    <name evidence="3" type="ORF">FD03_GL002621</name>
</gene>
<protein>
    <submittedName>
        <fullName evidence="3">Uncharacterized protein</fullName>
    </submittedName>
</protein>
<dbReference type="AlphaFoldDB" id="A0A0R1KM03"/>
<dbReference type="OrthoDB" id="3078561at2"/>
<accession>A0A0R1KM03</accession>
<evidence type="ECO:0000259" key="2">
    <source>
        <dbReference type="Pfam" id="PF22768"/>
    </source>
</evidence>
<evidence type="ECO:0000259" key="1">
    <source>
        <dbReference type="Pfam" id="PF05709"/>
    </source>
</evidence>
<keyword evidence="4" id="KW-1185">Reference proteome</keyword>
<dbReference type="InterPro" id="IPR008841">
    <property type="entry name" value="Siphovirus-type_tail_N"/>
</dbReference>
<feature type="domain" description="Siphovirus-type tail component C-terminal" evidence="2">
    <location>
        <begin position="177"/>
        <end position="248"/>
    </location>
</feature>
<dbReference type="InterPro" id="IPR054738">
    <property type="entry name" value="Siphovirus-type_tail_C"/>
</dbReference>
<comment type="caution">
    <text evidence="3">The sequence shown here is derived from an EMBL/GenBank/DDBJ whole genome shotgun (WGS) entry which is preliminary data.</text>
</comment>
<proteinExistence type="predicted"/>
<dbReference type="PATRIC" id="fig|1423775.4.peg.2669"/>
<organism evidence="3 4">
    <name type="scientific">Companilactobacillus nodensis DSM 19682 = JCM 14932 = NBRC 107160</name>
    <dbReference type="NCBI Taxonomy" id="1423775"/>
    <lineage>
        <taxon>Bacteria</taxon>
        <taxon>Bacillati</taxon>
        <taxon>Bacillota</taxon>
        <taxon>Bacilli</taxon>
        <taxon>Lactobacillales</taxon>
        <taxon>Lactobacillaceae</taxon>
        <taxon>Companilactobacillus</taxon>
    </lineage>
</organism>
<dbReference type="STRING" id="1423775.FD03_GL002621"/>
<dbReference type="Gene3D" id="2.60.120.860">
    <property type="match status" value="1"/>
</dbReference>
<dbReference type="eggNOG" id="COG4722">
    <property type="taxonomic scope" value="Bacteria"/>
</dbReference>
<dbReference type="NCBIfam" id="TIGR01633">
    <property type="entry name" value="phi3626_gp14_N"/>
    <property type="match status" value="1"/>
</dbReference>
<dbReference type="Pfam" id="PF05709">
    <property type="entry name" value="Sipho_tail"/>
    <property type="match status" value="1"/>
</dbReference>
<dbReference type="Pfam" id="PF22768">
    <property type="entry name" value="SPP1_Dit"/>
    <property type="match status" value="1"/>
</dbReference>
<feature type="domain" description="Siphovirus-type tail component RIFT-related" evidence="1">
    <location>
        <begin position="59"/>
        <end position="145"/>
    </location>
</feature>
<dbReference type="InterPro" id="IPR006520">
    <property type="entry name" value="Dit_BPSPP_N"/>
</dbReference>
<evidence type="ECO:0000313" key="3">
    <source>
        <dbReference type="EMBL" id="KRK80231.1"/>
    </source>
</evidence>
<evidence type="ECO:0000313" key="4">
    <source>
        <dbReference type="Proteomes" id="UP000051248"/>
    </source>
</evidence>
<dbReference type="EMBL" id="AZDZ01000006">
    <property type="protein sequence ID" value="KRK80231.1"/>
    <property type="molecule type" value="Genomic_DNA"/>
</dbReference>
<sequence length="261" mass="28280">MKVIKIYKFKDSVPDTSIDSDISSEALLIGQNPIENTISGYRTLTVTGRGALGYKLTAQSLDGMDGERYVDSNLPIRPIVVTYQLTTSNAAEMIEMQDKLAAILAAKEFEFSFNDQKDWHYIGTVTATSEVPAGKLSGVGSFTITASDPKKYSAEKVITSSDGKFSFPAGNYLITEMAFTPAASTSSLKITNNSGQRLAVSGTINSGDTIHILPRTQVITLNGVNKLEWLAFDSDFENFKATGSGSTIPTGKLVIKYKEMR</sequence>
<dbReference type="Proteomes" id="UP000051248">
    <property type="component" value="Unassembled WGS sequence"/>
</dbReference>